<dbReference type="InterPro" id="IPR026523">
    <property type="entry name" value="PNMA"/>
</dbReference>
<reference evidence="3" key="1">
    <citation type="submission" date="2025-08" db="UniProtKB">
        <authorList>
            <consortium name="Ensembl"/>
        </authorList>
    </citation>
    <scope>IDENTIFICATION</scope>
</reference>
<organism evidence="3 4">
    <name type="scientific">Paramormyrops kingsleyae</name>
    <dbReference type="NCBI Taxonomy" id="1676925"/>
    <lineage>
        <taxon>Eukaryota</taxon>
        <taxon>Metazoa</taxon>
        <taxon>Chordata</taxon>
        <taxon>Craniata</taxon>
        <taxon>Vertebrata</taxon>
        <taxon>Euteleostomi</taxon>
        <taxon>Actinopterygii</taxon>
        <taxon>Neopterygii</taxon>
        <taxon>Teleostei</taxon>
        <taxon>Osteoglossocephala</taxon>
        <taxon>Osteoglossomorpha</taxon>
        <taxon>Osteoglossiformes</taxon>
        <taxon>Mormyridae</taxon>
        <taxon>Paramormyrops</taxon>
    </lineage>
</organism>
<keyword evidence="4" id="KW-1185">Reference proteome</keyword>
<dbReference type="Proteomes" id="UP000261540">
    <property type="component" value="Unplaced"/>
</dbReference>
<evidence type="ECO:0000259" key="2">
    <source>
        <dbReference type="Pfam" id="PF20846"/>
    </source>
</evidence>
<evidence type="ECO:0000313" key="4">
    <source>
        <dbReference type="Proteomes" id="UP000261540"/>
    </source>
</evidence>
<dbReference type="Pfam" id="PF20846">
    <property type="entry name" value="PNMA_N"/>
    <property type="match status" value="1"/>
</dbReference>
<dbReference type="Ensembl" id="ENSPKIT00000004683.1">
    <property type="protein sequence ID" value="ENSPKIP00000023984.1"/>
    <property type="gene ID" value="ENSPKIG00000007410.1"/>
</dbReference>
<sequence length="367" mass="40897">MSFLPLMNEDQIQFWCREKGIDVAHAVVVTGVPIDICDDRVHQALTTVKALGRIRLRGQCVDKTGQTQLFLFETSQDISKGTLPDAVGIPDELGPWPIIRVVSQSGGGGMDFQSKLMAFLQQERKSLAEVHSLVTPPAPGVSFELVGAINSLVDKCLGMPAEVPNYRKLRLFSGTRPVPLGEEEFESWAEQAALMLEEWQGSDHSKRQRIVESLKGPAADVVRFLRAQNPLSTARDYLSALETAFGTTESAADLLVKFRTTYQQDGEKLSTYLFRLDKVLHAVIRKGGLEMKEVNRTRLDQVVRGALTGDVVALRLRTMYRLRDPQFWGVGRWNFHSVILEVCSGAAKGVASCIPGCQRYCREEECW</sequence>
<dbReference type="GeneTree" id="ENSGT01030000234522"/>
<reference evidence="3" key="2">
    <citation type="submission" date="2025-09" db="UniProtKB">
        <authorList>
            <consortium name="Ensembl"/>
        </authorList>
    </citation>
    <scope>IDENTIFICATION</scope>
</reference>
<dbReference type="InterPro" id="IPR048271">
    <property type="entry name" value="PNMA_N"/>
</dbReference>
<name>A0A3B3RZS7_9TELE</name>
<dbReference type="STRING" id="1676925.ENSPKIP00000023984"/>
<feature type="domain" description="Paraneoplastic antigen Ma-like C-terminal" evidence="1">
    <location>
        <begin position="172"/>
        <end position="325"/>
    </location>
</feature>
<evidence type="ECO:0000259" key="1">
    <source>
        <dbReference type="Pfam" id="PF14893"/>
    </source>
</evidence>
<dbReference type="AlphaFoldDB" id="A0A3B3RZS7"/>
<dbReference type="PANTHER" id="PTHR23095:SF17">
    <property type="entry name" value="PARANEOPLASTIC ANTIGEN MA1"/>
    <property type="match status" value="1"/>
</dbReference>
<dbReference type="InterPro" id="IPR048270">
    <property type="entry name" value="PNMA_C"/>
</dbReference>
<feature type="domain" description="Paraneoplastic antigen Ma-like N-terminal" evidence="2">
    <location>
        <begin position="12"/>
        <end position="99"/>
    </location>
</feature>
<accession>A0A3B3RZS7</accession>
<dbReference type="Pfam" id="PF14893">
    <property type="entry name" value="PNMA"/>
    <property type="match status" value="1"/>
</dbReference>
<dbReference type="PANTHER" id="PTHR23095">
    <property type="entry name" value="PARANEOPLASTIC ANTIGEN"/>
    <property type="match status" value="1"/>
</dbReference>
<evidence type="ECO:0000313" key="3">
    <source>
        <dbReference type="Ensembl" id="ENSPKIP00000023984.1"/>
    </source>
</evidence>
<protein>
    <submittedName>
        <fullName evidence="3">Uncharacterized protein</fullName>
    </submittedName>
</protein>
<proteinExistence type="predicted"/>